<evidence type="ECO:0000256" key="2">
    <source>
        <dbReference type="ARBA" id="ARBA00006127"/>
    </source>
</evidence>
<dbReference type="RefSeq" id="XP_017783632.1">
    <property type="nucleotide sequence ID" value="XM_017928143.1"/>
</dbReference>
<evidence type="ECO:0000256" key="9">
    <source>
        <dbReference type="ARBA" id="ARBA00023157"/>
    </source>
</evidence>
<reference evidence="16" key="1">
    <citation type="submission" date="2025-08" db="UniProtKB">
        <authorList>
            <consortium name="RefSeq"/>
        </authorList>
    </citation>
    <scope>IDENTIFICATION</scope>
    <source>
        <tissue evidence="16">Whole Larva</tissue>
    </source>
</reference>
<keyword evidence="10" id="KW-0325">Glycoprotein</keyword>
<accession>A0ABM1N9Y2</accession>
<feature type="region of interest" description="Disordered" evidence="12">
    <location>
        <begin position="451"/>
        <end position="542"/>
    </location>
</feature>
<evidence type="ECO:0000256" key="3">
    <source>
        <dbReference type="ARBA" id="ARBA00022525"/>
    </source>
</evidence>
<evidence type="ECO:0000256" key="6">
    <source>
        <dbReference type="ARBA" id="ARBA00022729"/>
    </source>
</evidence>
<feature type="domain" description="EGF-like" evidence="14">
    <location>
        <begin position="838"/>
        <end position="876"/>
    </location>
</feature>
<keyword evidence="7" id="KW-0677">Repeat</keyword>
<dbReference type="SMART" id="SM00181">
    <property type="entry name" value="EGF"/>
    <property type="match status" value="13"/>
</dbReference>
<gene>
    <name evidence="16" type="primary">LOC108567590</name>
</gene>
<dbReference type="GeneID" id="108567590"/>
<feature type="domain" description="EGF-like" evidence="14">
    <location>
        <begin position="877"/>
        <end position="917"/>
    </location>
</feature>
<dbReference type="InterPro" id="IPR055088">
    <property type="entry name" value="Fibulin_C"/>
</dbReference>
<feature type="domain" description="EGF-like" evidence="14">
    <location>
        <begin position="918"/>
        <end position="960"/>
    </location>
</feature>
<sequence length="1135" mass="126447">MEYRYFLLTLVMCASTTALVGFDVKILTNCCEMGNKAADDSMECSFQAPIPNIKKDMEALCLGTMGTCCQKRLKESECKAGLEDAKKGSCNSFKPERKACCNACYYGKITGKSGGSCVNFMGLSDPLDKYYDNCCKEALNKATTIKPKSSENIVDEGLEDICDIGQVCAQICTPTKTSYKCDCNEGYTLMADGMSCKELKKSLNSKNNRCEKHNPCQHNCTDTGTSIICTCQVGYMLAKDQTSCKDIDECALSLHDCHQNETCINGDGYYECEDLGDDSIDEIPDCDVGYKYNWEKMECEDIDECTIPLICDNSQTCINSIGSYKCQTVCPKGFIYKASIQTCADVDECITGANDCNRESQICLNNKGSYACIDKASKTTCPPGFKMNMATQTCEDVDECIEDFVECSDGEVCINEEGGYSCQPNPAFSHRTTYYEQPTIKFTTVRTTVRTTTPKATTRTTTTKATTTTTTTPKPTTTTTTTTTPKPTTTTTTTTTTPKPTTTTTTTPKPTTTTTTTPKPTTTTTTTTTPKPTTTTRRTTTSTTRKPIYTFNPKLYHTIEPSIPAFRKPNSPTTCSKGFKYEYHTKQCIDIDECVEDVLACDKLQDCFNTIGSYECRCQLGYTRDQSTGSCVDINECQLDAYDCSEGQRCDNTIGSYLCSRIAGCGTGYTFNYASGDCEDDDECALGTHTCDRLGPNFKCRNIAGSFRCERIRRISVYIPNRRQPTNYTIVSGQTTKCLQGYYMDSAGRCQDINECESNPCKKGQNCINQRGRFECVSNIHCRGGYELNEEGNKCIDINECIRGTHSCSSTQICKNYPGYHVCSCPIGYRLDNNQCIDINECEYHPCSRYSDCHNTVGSFKCICKNGFRELDGKCDDIDECSETPSLCHQNCVNNWGGYRCSCNSGFTLNKDNRTCTDVNECEKFKDNNLCVGNCENIPGSYVCRCPPGYRLGTDGRLCLDIDECLSNPCHGVDTICFNTRGGYECPSIACPPNYIRDPNQRSRCKRNTDLCNYAGNCMSMPEQYSFHFITMSSNLPLTDGQTKFFQIKGPSFSSSSSTFNFKLQRVICPSHVQPASIHHFRLTREPQKATISFLRPLDGPQEIELEIEMQLYRYGKYTGNMISRIFIFVTKYRF</sequence>
<dbReference type="SUPFAM" id="SSF57184">
    <property type="entry name" value="Growth factor receptor domain"/>
    <property type="match status" value="3"/>
</dbReference>
<keyword evidence="8" id="KW-0106">Calcium</keyword>
<dbReference type="Proteomes" id="UP000695000">
    <property type="component" value="Unplaced"/>
</dbReference>
<keyword evidence="9" id="KW-1015">Disulfide bond</keyword>
<keyword evidence="3" id="KW-0964">Secreted</keyword>
<evidence type="ECO:0000256" key="5">
    <source>
        <dbReference type="ARBA" id="ARBA00022536"/>
    </source>
</evidence>
<dbReference type="PANTHER" id="PTHR24050:SF28">
    <property type="entry name" value="UROMODULIN-LIKE"/>
    <property type="match status" value="1"/>
</dbReference>
<feature type="chain" id="PRO_5045587376" evidence="13">
    <location>
        <begin position="19"/>
        <end position="1135"/>
    </location>
</feature>
<dbReference type="Pfam" id="PF12662">
    <property type="entry name" value="cEGF"/>
    <property type="match status" value="3"/>
</dbReference>
<feature type="domain" description="EGF-like" evidence="14">
    <location>
        <begin position="797"/>
        <end position="835"/>
    </location>
</feature>
<dbReference type="Pfam" id="PF07645">
    <property type="entry name" value="EGF_CA"/>
    <property type="match status" value="9"/>
</dbReference>
<dbReference type="InterPro" id="IPR049883">
    <property type="entry name" value="NOTCH1_EGF-like"/>
</dbReference>
<dbReference type="InterPro" id="IPR026823">
    <property type="entry name" value="cEGF"/>
</dbReference>
<comment type="subcellular location">
    <subcellularLocation>
        <location evidence="1">Secreted</location>
        <location evidence="1">Extracellular space</location>
        <location evidence="1">Extracellular matrix</location>
    </subcellularLocation>
</comment>
<evidence type="ECO:0000313" key="16">
    <source>
        <dbReference type="RefSeq" id="XP_017783632.1"/>
    </source>
</evidence>
<keyword evidence="4" id="KW-0272">Extracellular matrix</keyword>
<keyword evidence="5 11" id="KW-0245">EGF-like domain</keyword>
<evidence type="ECO:0000256" key="10">
    <source>
        <dbReference type="ARBA" id="ARBA00023180"/>
    </source>
</evidence>
<name>A0ABM1N9Y2_NICVS</name>
<proteinExistence type="inferred from homology"/>
<dbReference type="CDD" id="cd00054">
    <property type="entry name" value="EGF_CA"/>
    <property type="match status" value="5"/>
</dbReference>
<feature type="domain" description="EGF-like" evidence="14">
    <location>
        <begin position="590"/>
        <end position="628"/>
    </location>
</feature>
<dbReference type="InterPro" id="IPR009030">
    <property type="entry name" value="Growth_fac_rcpt_cys_sf"/>
</dbReference>
<protein>
    <submittedName>
        <fullName evidence="16">Fibulin-1-like isoform X1</fullName>
    </submittedName>
</protein>
<comment type="caution">
    <text evidence="11">Lacks conserved residue(s) required for the propagation of feature annotation.</text>
</comment>
<evidence type="ECO:0000256" key="1">
    <source>
        <dbReference type="ARBA" id="ARBA00004498"/>
    </source>
</evidence>
<dbReference type="Pfam" id="PF22914">
    <property type="entry name" value="Fibulin_C"/>
    <property type="match status" value="1"/>
</dbReference>
<dbReference type="InterPro" id="IPR052235">
    <property type="entry name" value="Nephronectin_domain"/>
</dbReference>
<evidence type="ECO:0000259" key="14">
    <source>
        <dbReference type="PROSITE" id="PS50026"/>
    </source>
</evidence>
<keyword evidence="15" id="KW-1185">Reference proteome</keyword>
<dbReference type="PROSITE" id="PS01187">
    <property type="entry name" value="EGF_CA"/>
    <property type="match status" value="5"/>
</dbReference>
<dbReference type="InterPro" id="IPR001881">
    <property type="entry name" value="EGF-like_Ca-bd_dom"/>
</dbReference>
<evidence type="ECO:0000256" key="12">
    <source>
        <dbReference type="SAM" id="MobiDB-lite"/>
    </source>
</evidence>
<evidence type="ECO:0000256" key="13">
    <source>
        <dbReference type="SAM" id="SignalP"/>
    </source>
</evidence>
<dbReference type="InterPro" id="IPR000742">
    <property type="entry name" value="EGF"/>
</dbReference>
<dbReference type="PROSITE" id="PS01186">
    <property type="entry name" value="EGF_2"/>
    <property type="match status" value="3"/>
</dbReference>
<organism evidence="15 16">
    <name type="scientific">Nicrophorus vespilloides</name>
    <name type="common">Boreal carrion beetle</name>
    <dbReference type="NCBI Taxonomy" id="110193"/>
    <lineage>
        <taxon>Eukaryota</taxon>
        <taxon>Metazoa</taxon>
        <taxon>Ecdysozoa</taxon>
        <taxon>Arthropoda</taxon>
        <taxon>Hexapoda</taxon>
        <taxon>Insecta</taxon>
        <taxon>Pterygota</taxon>
        <taxon>Neoptera</taxon>
        <taxon>Endopterygota</taxon>
        <taxon>Coleoptera</taxon>
        <taxon>Polyphaga</taxon>
        <taxon>Staphyliniformia</taxon>
        <taxon>Silphidae</taxon>
        <taxon>Nicrophorinae</taxon>
        <taxon>Nicrophorus</taxon>
    </lineage>
</organism>
<dbReference type="Gene3D" id="2.10.25.10">
    <property type="entry name" value="Laminin"/>
    <property type="match status" value="15"/>
</dbReference>
<comment type="similarity">
    <text evidence="2">Belongs to the fibulin family.</text>
</comment>
<evidence type="ECO:0000313" key="15">
    <source>
        <dbReference type="Proteomes" id="UP000695000"/>
    </source>
</evidence>
<dbReference type="SMART" id="SM00179">
    <property type="entry name" value="EGF_CA"/>
    <property type="match status" value="14"/>
</dbReference>
<evidence type="ECO:0000256" key="8">
    <source>
        <dbReference type="ARBA" id="ARBA00022837"/>
    </source>
</evidence>
<dbReference type="SUPFAM" id="SSF57196">
    <property type="entry name" value="EGF/Laminin"/>
    <property type="match status" value="4"/>
</dbReference>
<feature type="signal peptide" evidence="13">
    <location>
        <begin position="1"/>
        <end position="18"/>
    </location>
</feature>
<keyword evidence="6 13" id="KW-0732">Signal</keyword>
<dbReference type="PANTHER" id="PTHR24050">
    <property type="entry name" value="PA14 DOMAIN-CONTAINING PROTEIN"/>
    <property type="match status" value="1"/>
</dbReference>
<evidence type="ECO:0000256" key="11">
    <source>
        <dbReference type="PROSITE-ProRule" id="PRU00076"/>
    </source>
</evidence>
<evidence type="ECO:0000256" key="4">
    <source>
        <dbReference type="ARBA" id="ARBA00022530"/>
    </source>
</evidence>
<dbReference type="InterPro" id="IPR018097">
    <property type="entry name" value="EGF_Ca-bd_CS"/>
</dbReference>
<dbReference type="InterPro" id="IPR000152">
    <property type="entry name" value="EGF-type_Asp/Asn_hydroxyl_site"/>
</dbReference>
<evidence type="ECO:0000256" key="7">
    <source>
        <dbReference type="ARBA" id="ARBA00022737"/>
    </source>
</evidence>
<dbReference type="PROSITE" id="PS00010">
    <property type="entry name" value="ASX_HYDROXYL"/>
    <property type="match status" value="4"/>
</dbReference>
<dbReference type="PROSITE" id="PS50026">
    <property type="entry name" value="EGF_3"/>
    <property type="match status" value="5"/>
</dbReference>